<evidence type="ECO:0000256" key="5">
    <source>
        <dbReference type="ARBA" id="ARBA00023237"/>
    </source>
</evidence>
<dbReference type="RefSeq" id="WP_322776350.1">
    <property type="nucleotide sequence ID" value="NZ_JARJFB010000018.1"/>
</dbReference>
<dbReference type="InterPro" id="IPR036737">
    <property type="entry name" value="OmpA-like_sf"/>
</dbReference>
<dbReference type="PANTHER" id="PTHR30329">
    <property type="entry name" value="STATOR ELEMENT OF FLAGELLAR MOTOR COMPLEX"/>
    <property type="match status" value="1"/>
</dbReference>
<evidence type="ECO:0000256" key="6">
    <source>
        <dbReference type="ARBA" id="ARBA00023288"/>
    </source>
</evidence>
<keyword evidence="3 8" id="KW-0472">Membrane</keyword>
<comment type="subcellular location">
    <subcellularLocation>
        <location evidence="8">Cell outer membrane</location>
        <topology evidence="8">Lipid-anchor</topology>
    </subcellularLocation>
</comment>
<protein>
    <recommendedName>
        <fullName evidence="8">Peptidoglycan-associated lipoprotein</fullName>
        <shortName evidence="8">PAL</shortName>
    </recommendedName>
</protein>
<reference evidence="11 12" key="1">
    <citation type="submission" date="2023-03" db="EMBL/GenBank/DDBJ databases">
        <title>Host association and intracellularity evolved multiple times independently in the Rickettsiales.</title>
        <authorList>
            <person name="Castelli M."/>
            <person name="Nardi T."/>
            <person name="Gammuto L."/>
            <person name="Bellinzona G."/>
            <person name="Sabaneyeva E."/>
            <person name="Potekhin A."/>
            <person name="Serra V."/>
            <person name="Petroni G."/>
            <person name="Sassera D."/>
        </authorList>
    </citation>
    <scope>NUCLEOTIDE SEQUENCE [LARGE SCALE GENOMIC DNA]</scope>
    <source>
        <strain evidence="11 12">Sr 2-6</strain>
    </source>
</reference>
<comment type="similarity">
    <text evidence="8">Belongs to the Pal lipoprotein family.</text>
</comment>
<keyword evidence="6 8" id="KW-0449">Lipoprotein</keyword>
<evidence type="ECO:0000313" key="12">
    <source>
        <dbReference type="Proteomes" id="UP001291687"/>
    </source>
</evidence>
<dbReference type="CDD" id="cd07185">
    <property type="entry name" value="OmpA_C-like"/>
    <property type="match status" value="1"/>
</dbReference>
<dbReference type="InterPro" id="IPR050330">
    <property type="entry name" value="Bact_OuterMem_StrucFunc"/>
</dbReference>
<name>A0ABU5NBB2_9RICK</name>
<dbReference type="PRINTS" id="PR01021">
    <property type="entry name" value="OMPADOMAIN"/>
</dbReference>
<dbReference type="InterPro" id="IPR039001">
    <property type="entry name" value="Pal"/>
</dbReference>
<comment type="function">
    <text evidence="8">Part of the Tol-Pal system, which plays a role in outer membrane invagination during cell division and is important for maintaining outer membrane integrity.</text>
</comment>
<dbReference type="SUPFAM" id="SSF103088">
    <property type="entry name" value="OmpA-like"/>
    <property type="match status" value="1"/>
</dbReference>
<gene>
    <name evidence="8" type="primary">pal</name>
    <name evidence="11" type="ORF">Megvenef_00411</name>
</gene>
<dbReference type="Gene3D" id="3.30.1330.60">
    <property type="entry name" value="OmpA-like domain"/>
    <property type="match status" value="1"/>
</dbReference>
<evidence type="ECO:0000256" key="4">
    <source>
        <dbReference type="ARBA" id="ARBA00023139"/>
    </source>
</evidence>
<accession>A0ABU5NBB2</accession>
<dbReference type="PROSITE" id="PS51257">
    <property type="entry name" value="PROKAR_LIPOPROTEIN"/>
    <property type="match status" value="1"/>
</dbReference>
<dbReference type="InterPro" id="IPR006665">
    <property type="entry name" value="OmpA-like"/>
</dbReference>
<comment type="subunit">
    <text evidence="8">The Tol-Pal system is composed of five core proteins: the inner membrane proteins TolA, TolQ and TolR, the periplasmic protein TolB and the outer membrane protein Pal. They form a network linking the inner and outer membranes and the peptidoglycan layer.</text>
</comment>
<organism evidence="11 12">
    <name type="scientific">Candidatus Megaera venefica</name>
    <dbReference type="NCBI Taxonomy" id="2055910"/>
    <lineage>
        <taxon>Bacteria</taxon>
        <taxon>Pseudomonadati</taxon>
        <taxon>Pseudomonadota</taxon>
        <taxon>Alphaproteobacteria</taxon>
        <taxon>Rickettsiales</taxon>
        <taxon>Rickettsiaceae</taxon>
        <taxon>Candidatus Megaera</taxon>
    </lineage>
</organism>
<dbReference type="Proteomes" id="UP001291687">
    <property type="component" value="Unassembled WGS sequence"/>
</dbReference>
<keyword evidence="12" id="KW-1185">Reference proteome</keyword>
<dbReference type="PANTHER" id="PTHR30329:SF21">
    <property type="entry name" value="LIPOPROTEIN YIAD-RELATED"/>
    <property type="match status" value="1"/>
</dbReference>
<keyword evidence="5 8" id="KW-0998">Cell outer membrane</keyword>
<keyword evidence="4 8" id="KW-0564">Palmitate</keyword>
<keyword evidence="2 8" id="KW-0732">Signal</keyword>
<sequence>MIKKIAVAFLAVVLLSGCSASRGKYGDNNKHIAEFEKTIGDRVFFKLDSSDLTSDAQSTLTRQAEWLKDHKLFNMTVEGHCDERGTREYNIALGERRANAVKMFLIEHGVSAERVETISYGKERPAVIGDDEAAWSQNRRGVTAIR</sequence>
<dbReference type="EMBL" id="JARJFB010000018">
    <property type="protein sequence ID" value="MEA0970446.1"/>
    <property type="molecule type" value="Genomic_DNA"/>
</dbReference>
<keyword evidence="7 8" id="KW-0131">Cell cycle</keyword>
<dbReference type="NCBIfam" id="TIGR02802">
    <property type="entry name" value="Pal_lipo"/>
    <property type="match status" value="1"/>
</dbReference>
<dbReference type="PROSITE" id="PS51123">
    <property type="entry name" value="OMPA_2"/>
    <property type="match status" value="1"/>
</dbReference>
<feature type="signal peptide" evidence="9">
    <location>
        <begin position="1"/>
        <end position="20"/>
    </location>
</feature>
<evidence type="ECO:0000313" key="11">
    <source>
        <dbReference type="EMBL" id="MEA0970446.1"/>
    </source>
</evidence>
<evidence type="ECO:0000256" key="8">
    <source>
        <dbReference type="HAMAP-Rule" id="MF_02204"/>
    </source>
</evidence>
<keyword evidence="1 8" id="KW-0132">Cell division</keyword>
<evidence type="ECO:0000256" key="9">
    <source>
        <dbReference type="SAM" id="SignalP"/>
    </source>
</evidence>
<dbReference type="Pfam" id="PF00691">
    <property type="entry name" value="OmpA"/>
    <property type="match status" value="1"/>
</dbReference>
<evidence type="ECO:0000256" key="7">
    <source>
        <dbReference type="ARBA" id="ARBA00023306"/>
    </source>
</evidence>
<evidence type="ECO:0000256" key="3">
    <source>
        <dbReference type="ARBA" id="ARBA00023136"/>
    </source>
</evidence>
<evidence type="ECO:0000256" key="1">
    <source>
        <dbReference type="ARBA" id="ARBA00022618"/>
    </source>
</evidence>
<feature type="domain" description="OmpA-like" evidence="10">
    <location>
        <begin position="32"/>
        <end position="146"/>
    </location>
</feature>
<feature type="chain" id="PRO_5045217110" description="Peptidoglycan-associated lipoprotein" evidence="9">
    <location>
        <begin position="21"/>
        <end position="146"/>
    </location>
</feature>
<dbReference type="HAMAP" id="MF_02204">
    <property type="entry name" value="Pal"/>
    <property type="match status" value="1"/>
</dbReference>
<evidence type="ECO:0000259" key="10">
    <source>
        <dbReference type="PROSITE" id="PS51123"/>
    </source>
</evidence>
<comment type="caution">
    <text evidence="11">The sequence shown here is derived from an EMBL/GenBank/DDBJ whole genome shotgun (WGS) entry which is preliminary data.</text>
</comment>
<dbReference type="InterPro" id="IPR014169">
    <property type="entry name" value="Pal_lipo_C"/>
</dbReference>
<evidence type="ECO:0000256" key="2">
    <source>
        <dbReference type="ARBA" id="ARBA00022729"/>
    </source>
</evidence>
<dbReference type="InterPro" id="IPR006664">
    <property type="entry name" value="OMP_bac"/>
</dbReference>
<proteinExistence type="inferred from homology"/>